<feature type="region of interest" description="Disordered" evidence="1">
    <location>
        <begin position="1128"/>
        <end position="1157"/>
    </location>
</feature>
<feature type="compositionally biased region" description="Low complexity" evidence="1">
    <location>
        <begin position="1242"/>
        <end position="1255"/>
    </location>
</feature>
<proteinExistence type="predicted"/>
<feature type="region of interest" description="Disordered" evidence="1">
    <location>
        <begin position="756"/>
        <end position="802"/>
    </location>
</feature>
<dbReference type="RefSeq" id="XP_067754292.1">
    <property type="nucleotide sequence ID" value="XM_067898135.1"/>
</dbReference>
<feature type="compositionally biased region" description="Polar residues" evidence="1">
    <location>
        <begin position="183"/>
        <end position="208"/>
    </location>
</feature>
<organism evidence="3 4">
    <name type="scientific">Porcisia hertigi</name>
    <dbReference type="NCBI Taxonomy" id="2761500"/>
    <lineage>
        <taxon>Eukaryota</taxon>
        <taxon>Discoba</taxon>
        <taxon>Euglenozoa</taxon>
        <taxon>Kinetoplastea</taxon>
        <taxon>Metakinetoplastina</taxon>
        <taxon>Trypanosomatida</taxon>
        <taxon>Trypanosomatidae</taxon>
        <taxon>Leishmaniinae</taxon>
        <taxon>Porcisia</taxon>
    </lineage>
</organism>
<feature type="compositionally biased region" description="Low complexity" evidence="1">
    <location>
        <begin position="1140"/>
        <end position="1157"/>
    </location>
</feature>
<dbReference type="PROSITE" id="PS50969">
    <property type="entry name" value="FCP1"/>
    <property type="match status" value="1"/>
</dbReference>
<protein>
    <recommendedName>
        <fullName evidence="2">FCP1 homology domain-containing protein</fullName>
    </recommendedName>
</protein>
<dbReference type="Gene3D" id="3.40.50.1000">
    <property type="entry name" value="HAD superfamily/HAD-like"/>
    <property type="match status" value="1"/>
</dbReference>
<dbReference type="KEGG" id="phet:94288212"/>
<dbReference type="SUPFAM" id="SSF56784">
    <property type="entry name" value="HAD-like"/>
    <property type="match status" value="1"/>
</dbReference>
<feature type="region of interest" description="Disordered" evidence="1">
    <location>
        <begin position="510"/>
        <end position="536"/>
    </location>
</feature>
<feature type="region of interest" description="Disordered" evidence="1">
    <location>
        <begin position="932"/>
        <end position="1048"/>
    </location>
</feature>
<dbReference type="EMBL" id="JAFJZO010000033">
    <property type="protein sequence ID" value="KAG5495040.1"/>
    <property type="molecule type" value="Genomic_DNA"/>
</dbReference>
<accession>A0A836IGS0</accession>
<dbReference type="SMART" id="SM00577">
    <property type="entry name" value="CPDc"/>
    <property type="match status" value="1"/>
</dbReference>
<dbReference type="InterPro" id="IPR004274">
    <property type="entry name" value="FCP1_dom"/>
</dbReference>
<evidence type="ECO:0000256" key="1">
    <source>
        <dbReference type="SAM" id="MobiDB-lite"/>
    </source>
</evidence>
<dbReference type="OrthoDB" id="277011at2759"/>
<feature type="compositionally biased region" description="Polar residues" evidence="1">
    <location>
        <begin position="1015"/>
        <end position="1028"/>
    </location>
</feature>
<reference evidence="3 4" key="1">
    <citation type="submission" date="2021-02" db="EMBL/GenBank/DDBJ databases">
        <title>Porcisia hertigi Genome sequencing and assembly.</title>
        <authorList>
            <person name="Almutairi H."/>
            <person name="Gatherer D."/>
        </authorList>
    </citation>
    <scope>NUCLEOTIDE SEQUENCE [LARGE SCALE GENOMIC DNA]</scope>
    <source>
        <strain evidence="3 4">C119</strain>
    </source>
</reference>
<evidence type="ECO:0000313" key="4">
    <source>
        <dbReference type="Proteomes" id="UP000674318"/>
    </source>
</evidence>
<feature type="region of interest" description="Disordered" evidence="1">
    <location>
        <begin position="1231"/>
        <end position="1255"/>
    </location>
</feature>
<feature type="compositionally biased region" description="Low complexity" evidence="1">
    <location>
        <begin position="1029"/>
        <end position="1041"/>
    </location>
</feature>
<gene>
    <name evidence="3" type="ORF">JKF63_02093</name>
</gene>
<evidence type="ECO:0000259" key="2">
    <source>
        <dbReference type="PROSITE" id="PS50969"/>
    </source>
</evidence>
<feature type="compositionally biased region" description="Basic and acidic residues" evidence="1">
    <location>
        <begin position="934"/>
        <end position="954"/>
    </location>
</feature>
<feature type="compositionally biased region" description="Low complexity" evidence="1">
    <location>
        <begin position="460"/>
        <end position="476"/>
    </location>
</feature>
<dbReference type="InterPro" id="IPR050365">
    <property type="entry name" value="TIM50"/>
</dbReference>
<name>A0A836IGS0_9TRYP</name>
<dbReference type="PANTHER" id="PTHR12210">
    <property type="entry name" value="DULLARD PROTEIN PHOSPHATASE"/>
    <property type="match status" value="1"/>
</dbReference>
<keyword evidence="4" id="KW-1185">Reference proteome</keyword>
<dbReference type="AlphaFoldDB" id="A0A836IGS0"/>
<feature type="domain" description="FCP1 homology" evidence="2">
    <location>
        <begin position="673"/>
        <end position="911"/>
    </location>
</feature>
<feature type="region of interest" description="Disordered" evidence="1">
    <location>
        <begin position="455"/>
        <end position="478"/>
    </location>
</feature>
<feature type="compositionally biased region" description="Polar residues" evidence="1">
    <location>
        <begin position="1130"/>
        <end position="1139"/>
    </location>
</feature>
<feature type="compositionally biased region" description="Polar residues" evidence="1">
    <location>
        <begin position="768"/>
        <end position="794"/>
    </location>
</feature>
<comment type="caution">
    <text evidence="3">The sequence shown here is derived from an EMBL/GenBank/DDBJ whole genome shotgun (WGS) entry which is preliminary data.</text>
</comment>
<dbReference type="Proteomes" id="UP000674318">
    <property type="component" value="Unassembled WGS sequence"/>
</dbReference>
<feature type="compositionally biased region" description="Low complexity" evidence="1">
    <location>
        <begin position="1"/>
        <end position="23"/>
    </location>
</feature>
<dbReference type="GeneID" id="94288212"/>
<sequence>MRESSVASAPGGGADAVPVVALPPTVPHRPSSRSSGEQLGIATNAGEEASRSVVLIHAPLPSQHSDKQSTQVRSLSQSTFFPSALQTPLRSVPPSESGDRCISVLDTSQLNLSTASAGAQAVWVIPSALQPQLRSDSPLISERGACVVHRSSSAAKSPSVDAVMSSSTSAQEEPLAEKISIPGASQASTDAAHLSQDSRGASATTPPSSVGAAEPASSSRHRVVSDIEEEEEVVVGGGSAPMQPAPMRHLELAAVVSSTVSTASEGLLPVQHGTWFPPSQNSSASLAGEIQVVPPRGEEVSGADELSHDSHQSEDAFYGHELTNNTRATTGPEADEFSALTNSAEEHSVTREETEVKKMLGSSCESFRATATTGHASVTPRPCRRLEEDQKLDVELLRIATQASQPENVDLLCSTETLVGAGEQENVDRNEQQSLAGDTTRNAEDEVDAALVSESFKEQSPPVVASPSTSFTTPTARGSCVGCEGKPPLGDAGRVSVAAMERSGTIGSVALQRGPAKSADSPSGAKPPEASRTVMRSPWRTNGIETGSVSSVAGVMRSTSRGRAASEGASGAKFMRVLSCSALGGASQFLPTAARSGRVTTPAVESFGTGRDSRRRSSCLTVMTGGGTEFVSHTVLRRGDVACGSSSGGGPSPQKVSAVASEDLLPALFSAQEAANTITVVFDLDETLCNNRYTTGPILRPGAELLLHTLRRLCPSPRYKLIHTNARNQRVSNRLYDEAMSRMGMTPLYRSRVAQRQLANGHHRTRSSDLSGTVATSGDNASSISCATPSTGVCSTGEARPATANDANPLRLELVLWTASEESLARRAVRQIDPLNKIFDEAIYRDARWFRDLSYTKELSRLGRNMDRVVIIENSVDSVIRNRKNAILVTSFVRNRLDRQLFLVREVLLDWVRGMKATLATQQYIMHSAGALRESAERPTHRDVASHARGEDANGFRVGVPAEAGADGLVLPNSTPSLAHGGRGEGMASSTLHNGPALRGGGSSHDSLDGGVSLQGATSETEAPTPRQSSSPSGSGIGSSPRHAPRPLSAMDRRAPHIAEFLQHHHLILPFSNFLRFQLTDEVMMHLQATEPALIAAALPPPLASAEQTGARATRAVSSALAVRPDRSRCTSPITSSTSARPVTVATPTTVVPAGPASRALHTGSGDFVSPCGGPTIKEGGSTAASRLSIPGKEGVAGAAPASLPRGSSARTIRDSRCSCVMSNGVIRGADNGRDSVRLKRTSSAASTRRATNPL</sequence>
<feature type="region of interest" description="Disordered" evidence="1">
    <location>
        <begin position="150"/>
        <end position="242"/>
    </location>
</feature>
<feature type="region of interest" description="Disordered" evidence="1">
    <location>
        <begin position="1"/>
        <end position="75"/>
    </location>
</feature>
<dbReference type="InterPro" id="IPR023214">
    <property type="entry name" value="HAD_sf"/>
</dbReference>
<evidence type="ECO:0000313" key="3">
    <source>
        <dbReference type="EMBL" id="KAG5495040.1"/>
    </source>
</evidence>
<dbReference type="Pfam" id="PF03031">
    <property type="entry name" value="NIF"/>
    <property type="match status" value="1"/>
</dbReference>
<dbReference type="InterPro" id="IPR036412">
    <property type="entry name" value="HAD-like_sf"/>
</dbReference>